<name>A0ABW3SQB5_9BACT</name>
<dbReference type="Pfam" id="PF12697">
    <property type="entry name" value="Abhydrolase_6"/>
    <property type="match status" value="1"/>
</dbReference>
<dbReference type="RefSeq" id="WP_377528054.1">
    <property type="nucleotide sequence ID" value="NZ_JBHTLD010000109.1"/>
</dbReference>
<evidence type="ECO:0000313" key="2">
    <source>
        <dbReference type="EMBL" id="MFD1187019.1"/>
    </source>
</evidence>
<comment type="caution">
    <text evidence="2">The sequence shown here is derived from an EMBL/GenBank/DDBJ whole genome shotgun (WGS) entry which is preliminary data.</text>
</comment>
<sequence length="268" mass="28972">MKHTLPDGNQLYYEVQGSPNAAQTLVFLNGLTQTTTAWAGVAFTLGKKYKLVLVDLLFQGKADAAPEPRSFEAHAADLAHLLQALQLPEIILVGISFGGAVAQRVLVNNPELVQAGVLLSTFAYRDTYFKAICHTWEAALEAGGTALMVDVMLPMVLSRSYFLKPIISIEKLRGSKANQSLINENVLHQLAAIKESGNYLEELKGVQLPVMLVHGEEDLLCPAEMGKAMADVLPNAQLETIPKAGHTLNLEAVPALTRLIDAFATSVK</sequence>
<organism evidence="2 3">
    <name type="scientific">Pontibacter rugosus</name>
    <dbReference type="NCBI Taxonomy" id="1745966"/>
    <lineage>
        <taxon>Bacteria</taxon>
        <taxon>Pseudomonadati</taxon>
        <taxon>Bacteroidota</taxon>
        <taxon>Cytophagia</taxon>
        <taxon>Cytophagales</taxon>
        <taxon>Hymenobacteraceae</taxon>
        <taxon>Pontibacter</taxon>
    </lineage>
</organism>
<dbReference type="Proteomes" id="UP001597094">
    <property type="component" value="Unassembled WGS sequence"/>
</dbReference>
<keyword evidence="2" id="KW-0378">Hydrolase</keyword>
<gene>
    <name evidence="2" type="ORF">ACFQ2O_12460</name>
</gene>
<dbReference type="InterPro" id="IPR000073">
    <property type="entry name" value="AB_hydrolase_1"/>
</dbReference>
<keyword evidence="3" id="KW-1185">Reference proteome</keyword>
<dbReference type="InterPro" id="IPR029058">
    <property type="entry name" value="AB_hydrolase_fold"/>
</dbReference>
<dbReference type="GO" id="GO:0016787">
    <property type="term" value="F:hydrolase activity"/>
    <property type="evidence" value="ECO:0007669"/>
    <property type="project" value="UniProtKB-KW"/>
</dbReference>
<dbReference type="PANTHER" id="PTHR43194:SF2">
    <property type="entry name" value="PEROXISOMAL MEMBRANE PROTEIN LPX1"/>
    <property type="match status" value="1"/>
</dbReference>
<dbReference type="PANTHER" id="PTHR43194">
    <property type="entry name" value="HYDROLASE ALPHA/BETA FOLD FAMILY"/>
    <property type="match status" value="1"/>
</dbReference>
<evidence type="ECO:0000259" key="1">
    <source>
        <dbReference type="Pfam" id="PF12697"/>
    </source>
</evidence>
<dbReference type="PRINTS" id="PR00111">
    <property type="entry name" value="ABHYDROLASE"/>
</dbReference>
<accession>A0ABW3SQB5</accession>
<proteinExistence type="predicted"/>
<evidence type="ECO:0000313" key="3">
    <source>
        <dbReference type="Proteomes" id="UP001597094"/>
    </source>
</evidence>
<reference evidence="3" key="1">
    <citation type="journal article" date="2019" name="Int. J. Syst. Evol. Microbiol.">
        <title>The Global Catalogue of Microorganisms (GCM) 10K type strain sequencing project: providing services to taxonomists for standard genome sequencing and annotation.</title>
        <authorList>
            <consortium name="The Broad Institute Genomics Platform"/>
            <consortium name="The Broad Institute Genome Sequencing Center for Infectious Disease"/>
            <person name="Wu L."/>
            <person name="Ma J."/>
        </authorList>
    </citation>
    <scope>NUCLEOTIDE SEQUENCE [LARGE SCALE GENOMIC DNA]</scope>
    <source>
        <strain evidence="3">JCM 31319</strain>
    </source>
</reference>
<feature type="domain" description="AB hydrolase-1" evidence="1">
    <location>
        <begin position="25"/>
        <end position="251"/>
    </location>
</feature>
<dbReference type="Gene3D" id="3.40.50.1820">
    <property type="entry name" value="alpha/beta hydrolase"/>
    <property type="match status" value="1"/>
</dbReference>
<dbReference type="InterPro" id="IPR050228">
    <property type="entry name" value="Carboxylesterase_BioH"/>
</dbReference>
<dbReference type="EMBL" id="JBHTLD010000109">
    <property type="protein sequence ID" value="MFD1187019.1"/>
    <property type="molecule type" value="Genomic_DNA"/>
</dbReference>
<dbReference type="SUPFAM" id="SSF53474">
    <property type="entry name" value="alpha/beta-Hydrolases"/>
    <property type="match status" value="1"/>
</dbReference>
<protein>
    <submittedName>
        <fullName evidence="2">Alpha/beta fold hydrolase</fullName>
    </submittedName>
</protein>